<gene>
    <name evidence="1" type="ORF">SXIM_19960</name>
</gene>
<name>A0A0F7FT47_9ACTN</name>
<evidence type="ECO:0000313" key="1">
    <source>
        <dbReference type="EMBL" id="AKG43380.1"/>
    </source>
</evidence>
<accession>A0A0F7FT47</accession>
<dbReference type="HOGENOM" id="CLU_2636693_0_0_11"/>
<protein>
    <submittedName>
        <fullName evidence="1">Uncharacterized protein</fullName>
    </submittedName>
</protein>
<dbReference type="KEGG" id="sxi:SXIM_19960"/>
<sequence>MVRACHEIAREHSHCGFCNPRTDPGADSHIDLIEAARRDILTKLQVLVTAAERVACDIEVDRKWPEGVTSLSTSSRP</sequence>
<evidence type="ECO:0000313" key="2">
    <source>
        <dbReference type="Proteomes" id="UP000034034"/>
    </source>
</evidence>
<dbReference type="Proteomes" id="UP000034034">
    <property type="component" value="Chromosome"/>
</dbReference>
<proteinExistence type="predicted"/>
<dbReference type="EMBL" id="CP009922">
    <property type="protein sequence ID" value="AKG43380.1"/>
    <property type="molecule type" value="Genomic_DNA"/>
</dbReference>
<organism evidence="1 2">
    <name type="scientific">Streptomyces xiamenensis</name>
    <dbReference type="NCBI Taxonomy" id="408015"/>
    <lineage>
        <taxon>Bacteria</taxon>
        <taxon>Bacillati</taxon>
        <taxon>Actinomycetota</taxon>
        <taxon>Actinomycetes</taxon>
        <taxon>Kitasatosporales</taxon>
        <taxon>Streptomycetaceae</taxon>
        <taxon>Streptomyces</taxon>
    </lineage>
</organism>
<reference evidence="1" key="1">
    <citation type="submission" date="2019-08" db="EMBL/GenBank/DDBJ databases">
        <title>Complete genome sequence of a mangrove-derived Streptomyces xiamenensis.</title>
        <authorList>
            <person name="Xu J."/>
        </authorList>
    </citation>
    <scope>NUCLEOTIDE SEQUENCE</scope>
    <source>
        <strain evidence="1">318</strain>
    </source>
</reference>
<dbReference type="PATRIC" id="fig|408015.6.peg.2026"/>
<dbReference type="AlphaFoldDB" id="A0A0F7FT47"/>
<dbReference type="STRING" id="408015.SXIM_19960"/>
<keyword evidence="2" id="KW-1185">Reference proteome</keyword>